<gene>
    <name evidence="12" type="ORF">KC19_2G131100</name>
</gene>
<keyword evidence="13" id="KW-1185">Reference proteome</keyword>
<keyword evidence="8 11" id="KW-0256">Endoplasmic reticulum</keyword>
<dbReference type="PANTHER" id="PTHR12886">
    <property type="entry name" value="PIG-M MANNOSYLTRANSFERASE"/>
    <property type="match status" value="1"/>
</dbReference>
<keyword evidence="10 11" id="KW-0472">Membrane</keyword>
<feature type="transmembrane region" description="Helical" evidence="11">
    <location>
        <begin position="12"/>
        <end position="32"/>
    </location>
</feature>
<accession>A0A8T0IWC3</accession>
<comment type="function">
    <text evidence="11">Catalytic subunit of the glycosylphosphatidylinositol-mannosyltransferase I complex which catalyzes the transfer of the first mannose, via an alpha-1,4 bond from a dolichol-phosphate-mannose (Dol-P-Man) to the glucosaminyl acyl phosphatidylinositol (GlcN-(acyl)PI) intermediate to generate alpha-D-Man-(1-&gt;4)-alpha-D-GlcN-(1-&gt;6)-(1-radyl,2-acyl-sn-glycero-3-phospho)-2-acyl-inositol and participates in the sixth step of the glycosylphosphatidylinositol-anchor biosynthesis.</text>
</comment>
<comment type="subcellular location">
    <subcellularLocation>
        <location evidence="1 11">Endoplasmic reticulum membrane</location>
        <topology evidence="1 11">Multi-pass membrane protein</topology>
    </subcellularLocation>
</comment>
<evidence type="ECO:0000313" key="13">
    <source>
        <dbReference type="Proteomes" id="UP000822688"/>
    </source>
</evidence>
<dbReference type="AlphaFoldDB" id="A0A8T0IWC3"/>
<comment type="similarity">
    <text evidence="3 11">Belongs to the PIGM family.</text>
</comment>
<comment type="pathway">
    <text evidence="2 11">Glycolipid biosynthesis; glycosylphosphatidylinositol-anchor biosynthesis.</text>
</comment>
<feature type="transmembrane region" description="Helical" evidence="11">
    <location>
        <begin position="326"/>
        <end position="343"/>
    </location>
</feature>
<keyword evidence="6 11" id="KW-0808">Transferase</keyword>
<evidence type="ECO:0000256" key="5">
    <source>
        <dbReference type="ARBA" id="ARBA00022676"/>
    </source>
</evidence>
<feature type="transmembrane region" description="Helical" evidence="11">
    <location>
        <begin position="167"/>
        <end position="191"/>
    </location>
</feature>
<evidence type="ECO:0000256" key="2">
    <source>
        <dbReference type="ARBA" id="ARBA00004687"/>
    </source>
</evidence>
<evidence type="ECO:0000256" key="8">
    <source>
        <dbReference type="ARBA" id="ARBA00022824"/>
    </source>
</evidence>
<evidence type="ECO:0000256" key="7">
    <source>
        <dbReference type="ARBA" id="ARBA00022692"/>
    </source>
</evidence>
<dbReference type="GO" id="GO:1990529">
    <property type="term" value="C:glycosylphosphatidylinositol-mannosyltransferase I complex"/>
    <property type="evidence" value="ECO:0007669"/>
    <property type="project" value="TreeGrafter"/>
</dbReference>
<evidence type="ECO:0000256" key="9">
    <source>
        <dbReference type="ARBA" id="ARBA00022989"/>
    </source>
</evidence>
<dbReference type="Pfam" id="PF05007">
    <property type="entry name" value="Mannosyl_trans"/>
    <property type="match status" value="1"/>
</dbReference>
<evidence type="ECO:0000256" key="1">
    <source>
        <dbReference type="ARBA" id="ARBA00004477"/>
    </source>
</evidence>
<evidence type="ECO:0000256" key="10">
    <source>
        <dbReference type="ARBA" id="ARBA00023136"/>
    </source>
</evidence>
<name>A0A8T0IWC3_CERPU</name>
<dbReference type="GO" id="GO:0005789">
    <property type="term" value="C:endoplasmic reticulum membrane"/>
    <property type="evidence" value="ECO:0007669"/>
    <property type="project" value="UniProtKB-SubCell"/>
</dbReference>
<keyword evidence="9 11" id="KW-1133">Transmembrane helix</keyword>
<evidence type="ECO:0000256" key="11">
    <source>
        <dbReference type="RuleBase" id="RU365064"/>
    </source>
</evidence>
<evidence type="ECO:0000256" key="6">
    <source>
        <dbReference type="ARBA" id="ARBA00022679"/>
    </source>
</evidence>
<evidence type="ECO:0000256" key="3">
    <source>
        <dbReference type="ARBA" id="ARBA00011071"/>
    </source>
</evidence>
<evidence type="ECO:0000313" key="12">
    <source>
        <dbReference type="EMBL" id="KAG0586961.1"/>
    </source>
</evidence>
<organism evidence="12 13">
    <name type="scientific">Ceratodon purpureus</name>
    <name type="common">Fire moss</name>
    <name type="synonym">Dicranum purpureum</name>
    <dbReference type="NCBI Taxonomy" id="3225"/>
    <lineage>
        <taxon>Eukaryota</taxon>
        <taxon>Viridiplantae</taxon>
        <taxon>Streptophyta</taxon>
        <taxon>Embryophyta</taxon>
        <taxon>Bryophyta</taxon>
        <taxon>Bryophytina</taxon>
        <taxon>Bryopsida</taxon>
        <taxon>Dicranidae</taxon>
        <taxon>Pseudoditrichales</taxon>
        <taxon>Ditrichaceae</taxon>
        <taxon>Ceratodon</taxon>
    </lineage>
</organism>
<dbReference type="InterPro" id="IPR007704">
    <property type="entry name" value="PIG-M"/>
</dbReference>
<dbReference type="GO" id="GO:0006506">
    <property type="term" value="P:GPI anchor biosynthetic process"/>
    <property type="evidence" value="ECO:0007669"/>
    <property type="project" value="UniProtKB-KW"/>
</dbReference>
<dbReference type="GO" id="GO:0004376">
    <property type="term" value="F:GPI mannosyltransferase activity"/>
    <property type="evidence" value="ECO:0007669"/>
    <property type="project" value="InterPro"/>
</dbReference>
<dbReference type="EMBL" id="CM026422">
    <property type="protein sequence ID" value="KAG0586961.1"/>
    <property type="molecule type" value="Genomic_DNA"/>
</dbReference>
<protein>
    <recommendedName>
        <fullName evidence="11">GPI mannosyltransferase 1</fullName>
        <ecNumber evidence="11">2.4.1.-</ecNumber>
    </recommendedName>
    <alternativeName>
        <fullName evidence="11">GPI mannosyltransferase I</fullName>
    </alternativeName>
</protein>
<evidence type="ECO:0000256" key="4">
    <source>
        <dbReference type="ARBA" id="ARBA00022502"/>
    </source>
</evidence>
<keyword evidence="4 11" id="KW-0337">GPI-anchor biosynthesis</keyword>
<reference evidence="12" key="1">
    <citation type="submission" date="2020-06" db="EMBL/GenBank/DDBJ databases">
        <title>WGS assembly of Ceratodon purpureus strain R40.</title>
        <authorList>
            <person name="Carey S.B."/>
            <person name="Jenkins J."/>
            <person name="Shu S."/>
            <person name="Lovell J.T."/>
            <person name="Sreedasyam A."/>
            <person name="Maumus F."/>
            <person name="Tiley G.P."/>
            <person name="Fernandez-Pozo N."/>
            <person name="Barry K."/>
            <person name="Chen C."/>
            <person name="Wang M."/>
            <person name="Lipzen A."/>
            <person name="Daum C."/>
            <person name="Saski C.A."/>
            <person name="Payton A.C."/>
            <person name="Mcbreen J.C."/>
            <person name="Conrad R.E."/>
            <person name="Kollar L.M."/>
            <person name="Olsson S."/>
            <person name="Huttunen S."/>
            <person name="Landis J.B."/>
            <person name="Wickett N.J."/>
            <person name="Johnson M.G."/>
            <person name="Rensing S.A."/>
            <person name="Grimwood J."/>
            <person name="Schmutz J."/>
            <person name="Mcdaniel S.F."/>
        </authorList>
    </citation>
    <scope>NUCLEOTIDE SEQUENCE</scope>
    <source>
        <strain evidence="12">R40</strain>
    </source>
</reference>
<proteinExistence type="inferred from homology"/>
<comment type="caution">
    <text evidence="12">The sequence shown here is derived from an EMBL/GenBank/DDBJ whole genome shotgun (WGS) entry which is preliminary data.</text>
</comment>
<feature type="transmembrane region" description="Helical" evidence="11">
    <location>
        <begin position="298"/>
        <end position="320"/>
    </location>
</feature>
<feature type="transmembrane region" description="Helical" evidence="11">
    <location>
        <begin position="382"/>
        <end position="401"/>
    </location>
</feature>
<dbReference type="GO" id="GO:0051751">
    <property type="term" value="F:alpha-1,4-mannosyltransferase activity"/>
    <property type="evidence" value="ECO:0007669"/>
    <property type="project" value="InterPro"/>
</dbReference>
<sequence length="427" mass="48674">MVSQSRMTRSWDGVGPAVVWIAALLRVGLIIYGEWQDAHMEVAYTDIDYTVFSDAARLIVEGKSPFERDTYRYSPLLALVLVPNIVLHRCWGKVLFAAADLLVGHLISQVLKLRGVGSNVQVVCAALWFFNPFTFAVATRGNCEALVCAVILWILKCLMTGRLVQAAIWYGVVVHFRIYPIIYALPIVLFLDEDYPSVAARIARYKVDSEGLMRWLNPERITFGFVSGGVFFALTGLCYYFYGMEFLQEALLYHLTRTDPRHNFSIYFYYVYLHHSLGFTLLERLLAFVPQIAVQSVIATYFATDLPFCIFAQTVAFVAFNKVITAQYFVWFFCLLPIIIPASKLSWKKGVLCMGIWTAAQVHWLGWAYLLEFRGQNVFFQLWTASIVFFAATVGILGILVHQHSFTPLFQQGKLVRIRRFSNSKSD</sequence>
<feature type="transmembrane region" description="Helical" evidence="11">
    <location>
        <begin position="221"/>
        <end position="242"/>
    </location>
</feature>
<feature type="transmembrane region" description="Helical" evidence="11">
    <location>
        <begin position="267"/>
        <end position="286"/>
    </location>
</feature>
<feature type="transmembrane region" description="Helical" evidence="11">
    <location>
        <begin position="350"/>
        <end position="370"/>
    </location>
</feature>
<dbReference type="EC" id="2.4.1.-" evidence="11"/>
<dbReference type="Proteomes" id="UP000822688">
    <property type="component" value="Chromosome 2"/>
</dbReference>
<dbReference type="PANTHER" id="PTHR12886:SF0">
    <property type="entry name" value="GPI MANNOSYLTRANSFERASE 1"/>
    <property type="match status" value="1"/>
</dbReference>
<keyword evidence="5 11" id="KW-0328">Glycosyltransferase</keyword>
<keyword evidence="7 11" id="KW-0812">Transmembrane</keyword>